<evidence type="ECO:0000313" key="2">
    <source>
        <dbReference type="Proteomes" id="UP001164746"/>
    </source>
</evidence>
<gene>
    <name evidence="1" type="ORF">MAR_035744</name>
</gene>
<organism evidence="1 2">
    <name type="scientific">Mya arenaria</name>
    <name type="common">Soft-shell clam</name>
    <dbReference type="NCBI Taxonomy" id="6604"/>
    <lineage>
        <taxon>Eukaryota</taxon>
        <taxon>Metazoa</taxon>
        <taxon>Spiralia</taxon>
        <taxon>Lophotrochozoa</taxon>
        <taxon>Mollusca</taxon>
        <taxon>Bivalvia</taxon>
        <taxon>Autobranchia</taxon>
        <taxon>Heteroconchia</taxon>
        <taxon>Euheterodonta</taxon>
        <taxon>Imparidentia</taxon>
        <taxon>Neoheterodontei</taxon>
        <taxon>Myida</taxon>
        <taxon>Myoidea</taxon>
        <taxon>Myidae</taxon>
        <taxon>Mya</taxon>
    </lineage>
</organism>
<dbReference type="EMBL" id="CP111018">
    <property type="protein sequence ID" value="WAR10668.1"/>
    <property type="molecule type" value="Genomic_DNA"/>
</dbReference>
<accession>A0ABY7EL06</accession>
<keyword evidence="2" id="KW-1185">Reference proteome</keyword>
<dbReference type="Proteomes" id="UP001164746">
    <property type="component" value="Chromosome 7"/>
</dbReference>
<sequence>MDIQSKKNAMFVVVKGFSPHTFTTYCGRKNTFHLILRPETNGTVALELTNGGHKQSTHGCRTFLNSMFEIERQSFKNIGSMALEILGYIEVSAFSFVNIFLQHFVCIPSSHFSYYGWTNFEFVLRKDILEENRTFTESSRERTSVFNHDRTCSKVLNACRVKQHVRFDEKTKTLSVFPDVQNDDSAWIV</sequence>
<evidence type="ECO:0000313" key="1">
    <source>
        <dbReference type="EMBL" id="WAR10668.1"/>
    </source>
</evidence>
<name>A0ABY7EL06_MYAAR</name>
<protein>
    <submittedName>
        <fullName evidence="1">Uncharacterized protein</fullName>
    </submittedName>
</protein>
<proteinExistence type="predicted"/>
<reference evidence="1" key="1">
    <citation type="submission" date="2022-11" db="EMBL/GenBank/DDBJ databases">
        <title>Centuries of genome instability and evolution in soft-shell clam transmissible cancer (bioRxiv).</title>
        <authorList>
            <person name="Hart S.F.M."/>
            <person name="Yonemitsu M.A."/>
            <person name="Giersch R.M."/>
            <person name="Beal B.F."/>
            <person name="Arriagada G."/>
            <person name="Davis B.W."/>
            <person name="Ostrander E.A."/>
            <person name="Goff S.P."/>
            <person name="Metzger M.J."/>
        </authorList>
    </citation>
    <scope>NUCLEOTIDE SEQUENCE</scope>
    <source>
        <strain evidence="1">MELC-2E11</strain>
        <tissue evidence="1">Siphon/mantle</tissue>
    </source>
</reference>